<reference evidence="1 2" key="1">
    <citation type="journal article" date="2016" name="Mol. Biol. Evol.">
        <title>Comparative Genomics of Early-Diverging Mushroom-Forming Fungi Provides Insights into the Origins of Lignocellulose Decay Capabilities.</title>
        <authorList>
            <person name="Nagy L.G."/>
            <person name="Riley R."/>
            <person name="Tritt A."/>
            <person name="Adam C."/>
            <person name="Daum C."/>
            <person name="Floudas D."/>
            <person name="Sun H."/>
            <person name="Yadav J.S."/>
            <person name="Pangilinan J."/>
            <person name="Larsson K.H."/>
            <person name="Matsuura K."/>
            <person name="Barry K."/>
            <person name="Labutti K."/>
            <person name="Kuo R."/>
            <person name="Ohm R.A."/>
            <person name="Bhattacharya S.S."/>
            <person name="Shirouzu T."/>
            <person name="Yoshinaga Y."/>
            <person name="Martin F.M."/>
            <person name="Grigoriev I.V."/>
            <person name="Hibbett D.S."/>
        </authorList>
    </citation>
    <scope>NUCLEOTIDE SEQUENCE [LARGE SCALE GENOMIC DNA]</scope>
    <source>
        <strain evidence="1 2">HHB9708</strain>
    </source>
</reference>
<dbReference type="EMBL" id="KV419396">
    <property type="protein sequence ID" value="KZS97896.1"/>
    <property type="molecule type" value="Genomic_DNA"/>
</dbReference>
<dbReference type="Proteomes" id="UP000076722">
    <property type="component" value="Unassembled WGS sequence"/>
</dbReference>
<keyword evidence="2" id="KW-1185">Reference proteome</keyword>
<accession>A0A164ZNU6</accession>
<dbReference type="STRING" id="1314777.A0A164ZNU6"/>
<organism evidence="1 2">
    <name type="scientific">Sistotremastrum niveocremeum HHB9708</name>
    <dbReference type="NCBI Taxonomy" id="1314777"/>
    <lineage>
        <taxon>Eukaryota</taxon>
        <taxon>Fungi</taxon>
        <taxon>Dikarya</taxon>
        <taxon>Basidiomycota</taxon>
        <taxon>Agaricomycotina</taxon>
        <taxon>Agaricomycetes</taxon>
        <taxon>Sistotremastrales</taxon>
        <taxon>Sistotremastraceae</taxon>
        <taxon>Sertulicium</taxon>
        <taxon>Sertulicium niveocremeum</taxon>
    </lineage>
</organism>
<proteinExistence type="predicted"/>
<name>A0A164ZNU6_9AGAM</name>
<dbReference type="OrthoDB" id="3363286at2759"/>
<evidence type="ECO:0000313" key="1">
    <source>
        <dbReference type="EMBL" id="KZS97896.1"/>
    </source>
</evidence>
<gene>
    <name evidence="1" type="ORF">SISNIDRAFT_481775</name>
</gene>
<evidence type="ECO:0000313" key="2">
    <source>
        <dbReference type="Proteomes" id="UP000076722"/>
    </source>
</evidence>
<protein>
    <submittedName>
        <fullName evidence="1">Uncharacterized protein</fullName>
    </submittedName>
</protein>
<sequence length="433" mass="49635">MPRVLPRLKHAGGIRQGGPLLTLNKLAPKDGHTIPPFPNLSERDQSVLLETHSIVGQRANAFTHRKLDPKALPRKGDLDRLRERTLAKDEVRWNSSPWRRFPPRTETDVIEENIVRMLSSPMRQCIFTQQYLPTDFMIRMSVLKIPSDKAPSNENLYLLPDGVLHPRFKSLSSRVGRYLVCKKSVVPHLEPRKSVYRARPGAGEIRLHAMFEEQVGSMLRERVIQELELLADRVRCVPKKFKTKHLAQDMPVVRRLHRDEFADMRSSSKMMRSSLERVALVMVLPPIREASVSVAVEEIRTSSVKAEAARETDTPILEMINVQAGDAIEESTEAQERIPWYNCVPMFPERTQRERLHTAMLNLLGSERKRLWRIPSTEKREGKPKAVKHSHAIVLSSWSTVNPLPDVTPLSIALWRVAMWEGCTPEGTDWYTN</sequence>
<dbReference type="AlphaFoldDB" id="A0A164ZNU6"/>